<evidence type="ECO:0000259" key="1">
    <source>
        <dbReference type="Pfam" id="PF03205"/>
    </source>
</evidence>
<keyword evidence="3" id="KW-1185">Reference proteome</keyword>
<dbReference type="GO" id="GO:0006777">
    <property type="term" value="P:Mo-molybdopterin cofactor biosynthetic process"/>
    <property type="evidence" value="ECO:0007669"/>
    <property type="project" value="InterPro"/>
</dbReference>
<dbReference type="Pfam" id="PF03205">
    <property type="entry name" value="MobB"/>
    <property type="match status" value="1"/>
</dbReference>
<dbReference type="GO" id="GO:0005525">
    <property type="term" value="F:GTP binding"/>
    <property type="evidence" value="ECO:0007669"/>
    <property type="project" value="InterPro"/>
</dbReference>
<dbReference type="Proteomes" id="UP000286806">
    <property type="component" value="Unassembled WGS sequence"/>
</dbReference>
<dbReference type="SUPFAM" id="SSF52540">
    <property type="entry name" value="P-loop containing nucleoside triphosphate hydrolases"/>
    <property type="match status" value="1"/>
</dbReference>
<evidence type="ECO:0000313" key="2">
    <source>
        <dbReference type="EMBL" id="GCB02029.1"/>
    </source>
</evidence>
<dbReference type="InterPro" id="IPR004435">
    <property type="entry name" value="MobB_dom"/>
</dbReference>
<feature type="domain" description="Molybdopterin-guanine dinucleotide biosynthesis protein B (MobB)" evidence="1">
    <location>
        <begin position="3"/>
        <end position="135"/>
    </location>
</feature>
<reference evidence="2 3" key="1">
    <citation type="journal article" date="2019" name="Front. Microbiol.">
        <title>Genomes of Neutrophilic Sulfur-Oxidizing Chemolithoautotrophs Representing 9 Proteobacterial Species From 8 Genera.</title>
        <authorList>
            <person name="Watanabe T."/>
            <person name="Kojima H."/>
            <person name="Umezawa K."/>
            <person name="Hori C."/>
            <person name="Takasuka T.E."/>
            <person name="Kato Y."/>
            <person name="Fukui M."/>
        </authorList>
    </citation>
    <scope>NUCLEOTIDE SEQUENCE [LARGE SCALE GENOMIC DNA]</scope>
    <source>
        <strain evidence="2 3">TTN</strain>
    </source>
</reference>
<dbReference type="EMBL" id="BGOW01000033">
    <property type="protein sequence ID" value="GCB02029.1"/>
    <property type="molecule type" value="Genomic_DNA"/>
</dbReference>
<organism evidence="2 3">
    <name type="scientific">Sulfuriferula multivorans</name>
    <dbReference type="NCBI Taxonomy" id="1559896"/>
    <lineage>
        <taxon>Bacteria</taxon>
        <taxon>Pseudomonadati</taxon>
        <taxon>Pseudomonadota</taxon>
        <taxon>Betaproteobacteria</taxon>
        <taxon>Nitrosomonadales</taxon>
        <taxon>Sulfuricellaceae</taxon>
        <taxon>Sulfuriferula</taxon>
    </lineage>
</organism>
<name>A0A401JZE7_9PROT</name>
<gene>
    <name evidence="2" type="ORF">SFMTTN_2845</name>
</gene>
<dbReference type="CDD" id="cd03116">
    <property type="entry name" value="MobB"/>
    <property type="match status" value="1"/>
</dbReference>
<proteinExistence type="predicted"/>
<dbReference type="InterPro" id="IPR027417">
    <property type="entry name" value="P-loop_NTPase"/>
</dbReference>
<dbReference type="InterPro" id="IPR052539">
    <property type="entry name" value="MGD_biosynthesis_adapter"/>
</dbReference>
<accession>A0A401JZE7</accession>
<dbReference type="NCBIfam" id="TIGR00176">
    <property type="entry name" value="mobB"/>
    <property type="match status" value="1"/>
</dbReference>
<comment type="caution">
    <text evidence="2">The sequence shown here is derived from an EMBL/GenBank/DDBJ whole genome shotgun (WGS) entry which is preliminary data.</text>
</comment>
<dbReference type="Gene3D" id="3.40.50.300">
    <property type="entry name" value="P-loop containing nucleotide triphosphate hydrolases"/>
    <property type="match status" value="1"/>
</dbReference>
<dbReference type="OrthoDB" id="9804758at2"/>
<dbReference type="PANTHER" id="PTHR40072">
    <property type="entry name" value="MOLYBDOPTERIN-GUANINE DINUCLEOTIDE BIOSYNTHESIS ADAPTER PROTEIN-RELATED"/>
    <property type="match status" value="1"/>
</dbReference>
<protein>
    <submittedName>
        <fullName evidence="2">Molybdopterin-guanine dinucleotide biosynthesis protein MobB</fullName>
    </submittedName>
</protein>
<sequence>MKILGLAGWSGAGKTTLIEKLIPLFVADGLKVTLIKQTHHDVDIDQPGKDSWRARQAGAHEVLLASGRRWALMHEIRDGAAPGLQDMLARLAPVDLVLVEGYKREAIPKLEVHRSANNQPWLHPGDASIVAVASDVAPPGGIKHLDLNDAVAIYRFIRMTVGV</sequence>
<evidence type="ECO:0000313" key="3">
    <source>
        <dbReference type="Proteomes" id="UP000286806"/>
    </source>
</evidence>
<dbReference type="PANTHER" id="PTHR40072:SF1">
    <property type="entry name" value="MOLYBDOPTERIN-GUANINE DINUCLEOTIDE BIOSYNTHESIS ADAPTER PROTEIN"/>
    <property type="match status" value="1"/>
</dbReference>
<dbReference type="AlphaFoldDB" id="A0A401JZE7"/>